<sequence>MRHHGRLQDIASALEDKIAFPVVAIVVLLILEQPAAPVIDTSPGIPVPIDVADDVGSLEETLTHVKRCTDKGAEAVIVVHHGRLP</sequence>
<comment type="caution">
    <text evidence="1">The sequence shown here is derived from an EMBL/GenBank/DDBJ whole genome shotgun (WGS) entry which is preliminary data.</text>
</comment>
<organism evidence="1 2">
    <name type="scientific">Prevotella disiens JCM 6334 = ATCC 29426</name>
    <dbReference type="NCBI Taxonomy" id="1235811"/>
    <lineage>
        <taxon>Bacteria</taxon>
        <taxon>Pseudomonadati</taxon>
        <taxon>Bacteroidota</taxon>
        <taxon>Bacteroidia</taxon>
        <taxon>Bacteroidales</taxon>
        <taxon>Prevotellaceae</taxon>
        <taxon>Prevotella</taxon>
    </lineage>
</organism>
<gene>
    <name evidence="1" type="ORF">HMPREF0653_02704</name>
</gene>
<protein>
    <submittedName>
        <fullName evidence="1">Uncharacterized protein</fullName>
    </submittedName>
</protein>
<name>A0ABP2Y3N9_9BACT</name>
<reference evidence="1 2" key="1">
    <citation type="submission" date="2013-06" db="EMBL/GenBank/DDBJ databases">
        <authorList>
            <person name="Weinstock G."/>
            <person name="Sodergren E."/>
            <person name="Lobos E.A."/>
            <person name="Fulton L."/>
            <person name="Fulton R."/>
            <person name="Courtney L."/>
            <person name="Fronick C."/>
            <person name="O'Laughlin M."/>
            <person name="Godfrey J."/>
            <person name="Wilson R.M."/>
            <person name="Miner T."/>
            <person name="Farmer C."/>
            <person name="Delehaunty K."/>
            <person name="Cordes M."/>
            <person name="Minx P."/>
            <person name="Tomlinson C."/>
            <person name="Chen J."/>
            <person name="Wollam A."/>
            <person name="Pepin K.H."/>
            <person name="Bhonagiri V."/>
            <person name="Zhang X."/>
            <person name="Warren W."/>
            <person name="Mitreva M."/>
            <person name="Mardis E.R."/>
            <person name="Wilson R.K."/>
        </authorList>
    </citation>
    <scope>NUCLEOTIDE SEQUENCE [LARGE SCALE GENOMIC DNA]</scope>
    <source>
        <strain evidence="1 2">ATCC 29426</strain>
    </source>
</reference>
<evidence type="ECO:0000313" key="1">
    <source>
        <dbReference type="EMBL" id="ERJ70927.1"/>
    </source>
</evidence>
<feature type="non-terminal residue" evidence="1">
    <location>
        <position position="85"/>
    </location>
</feature>
<evidence type="ECO:0000313" key="2">
    <source>
        <dbReference type="Proteomes" id="UP000016660"/>
    </source>
</evidence>
<dbReference type="Proteomes" id="UP000016660">
    <property type="component" value="Unassembled WGS sequence"/>
</dbReference>
<accession>A0ABP2Y3N9</accession>
<proteinExistence type="predicted"/>
<dbReference type="EMBL" id="AWUY01000326">
    <property type="protein sequence ID" value="ERJ70927.1"/>
    <property type="molecule type" value="Genomic_DNA"/>
</dbReference>
<keyword evidence="2" id="KW-1185">Reference proteome</keyword>